<gene>
    <name evidence="5" type="primary">amsE</name>
    <name evidence="7" type="ORF">BK383_01520</name>
</gene>
<dbReference type="AlphaFoldDB" id="A0A0A8J6K8"/>
<organism evidence="6">
    <name type="scientific">Escherichia coli</name>
    <dbReference type="NCBI Taxonomy" id="562"/>
    <lineage>
        <taxon>Bacteria</taxon>
        <taxon>Pseudomonadati</taxon>
        <taxon>Pseudomonadota</taxon>
        <taxon>Gammaproteobacteria</taxon>
        <taxon>Enterobacterales</taxon>
        <taxon>Enterobacteriaceae</taxon>
        <taxon>Escherichia</taxon>
    </lineage>
</organism>
<dbReference type="EMBL" id="MOKI01000001">
    <property type="protein sequence ID" value="OJR57269.1"/>
    <property type="molecule type" value="Genomic_DNA"/>
</dbReference>
<dbReference type="PANTHER" id="PTHR43685">
    <property type="entry name" value="GLYCOSYLTRANSFERASE"/>
    <property type="match status" value="1"/>
</dbReference>
<evidence type="ECO:0000313" key="5">
    <source>
        <dbReference type="EMBL" id="AIG62404.1"/>
    </source>
</evidence>
<reference evidence="6" key="1">
    <citation type="journal article" date="2014" name="DNA Res.">
        <title>A complete view of the genetic diversity of the Escherichia coli O-antigen biosynthesis gene cluster.</title>
        <authorList>
            <person name="Iguchi A."/>
            <person name="Iyoda S."/>
            <person name="Kikuchi T."/>
            <person name="Ogura Y."/>
            <person name="Katsura K."/>
            <person name="Ohnishi M."/>
            <person name="Hayashi T."/>
            <person name="Thomson N.R."/>
        </authorList>
    </citation>
    <scope>NUCLEOTIDE SEQUENCE</scope>
    <source>
        <strain evidence="6">S239</strain>
    </source>
</reference>
<dbReference type="SUPFAM" id="SSF53448">
    <property type="entry name" value="Nucleotide-diphospho-sugar transferases"/>
    <property type="match status" value="1"/>
</dbReference>
<comment type="similarity">
    <text evidence="1">Belongs to the glycosyltransferase 2 family.</text>
</comment>
<accession>A0A0A8J6K8</accession>
<keyword evidence="2" id="KW-0328">Glycosyltransferase</keyword>
<evidence type="ECO:0000313" key="8">
    <source>
        <dbReference type="Proteomes" id="UP000184277"/>
    </source>
</evidence>
<dbReference type="GO" id="GO:0016757">
    <property type="term" value="F:glycosyltransferase activity"/>
    <property type="evidence" value="ECO:0007669"/>
    <property type="project" value="UniProtKB-KW"/>
</dbReference>
<dbReference type="Gene3D" id="3.90.550.10">
    <property type="entry name" value="Spore Coat Polysaccharide Biosynthesis Protein SpsA, Chain A"/>
    <property type="match status" value="1"/>
</dbReference>
<dbReference type="EMBL" id="AB812055">
    <property type="protein sequence ID" value="BAQ01643.1"/>
    <property type="molecule type" value="Genomic_DNA"/>
</dbReference>
<proteinExistence type="inferred from homology"/>
<feature type="domain" description="Glycosyltransferase 2-like" evidence="4">
    <location>
        <begin position="5"/>
        <end position="141"/>
    </location>
</feature>
<dbReference type="RefSeq" id="WP_032264597.1">
    <property type="nucleotide sequence ID" value="NZ_BFHM01000022.1"/>
</dbReference>
<keyword evidence="3 6" id="KW-0808">Transferase</keyword>
<dbReference type="EMBL" id="KJ755544">
    <property type="protein sequence ID" value="AIG62404.1"/>
    <property type="molecule type" value="Genomic_DNA"/>
</dbReference>
<dbReference type="PANTHER" id="PTHR43685:SF5">
    <property type="entry name" value="GLYCOSYLTRANSFERASE EPSE-RELATED"/>
    <property type="match status" value="1"/>
</dbReference>
<dbReference type="Proteomes" id="UP000184277">
    <property type="component" value="Unassembled WGS sequence"/>
</dbReference>
<dbReference type="InterPro" id="IPR050834">
    <property type="entry name" value="Glycosyltransf_2"/>
</dbReference>
<dbReference type="Pfam" id="PF00535">
    <property type="entry name" value="Glycos_transf_2"/>
    <property type="match status" value="1"/>
</dbReference>
<evidence type="ECO:0000256" key="2">
    <source>
        <dbReference type="ARBA" id="ARBA00022676"/>
    </source>
</evidence>
<reference evidence="7 8" key="3">
    <citation type="submission" date="2016-10" db="EMBL/GenBank/DDBJ databases">
        <title>Comprehensive resistome analysis reveals the prevalence of NDM and MCR-1 in Chinese poultry production.</title>
        <authorList>
            <person name="Wang Y."/>
            <person name="Zhang R."/>
            <person name="Li J."/>
            <person name="Wu Z."/>
            <person name="Wenjuan Y."/>
            <person name="Schwarz S."/>
            <person name="Tyrrell J."/>
            <person name="Zheng Y."/>
            <person name="Wang S."/>
            <person name="Shen Z."/>
            <person name="Liu Z."/>
            <person name="Lei L."/>
            <person name="Li M."/>
            <person name="Zhang Q."/>
            <person name="Wu C."/>
            <person name="Zhang Q."/>
            <person name="Wu Y."/>
            <person name="Walsh T."/>
            <person name="Shen J."/>
        </authorList>
    </citation>
    <scope>NUCLEOTIDE SEQUENCE [LARGE SCALE GENOMIC DNA]</scope>
    <source>
        <strain evidence="7 8">570</strain>
    </source>
</reference>
<evidence type="ECO:0000256" key="1">
    <source>
        <dbReference type="ARBA" id="ARBA00006739"/>
    </source>
</evidence>
<dbReference type="InterPro" id="IPR029044">
    <property type="entry name" value="Nucleotide-diphossugar_trans"/>
</dbReference>
<evidence type="ECO:0000313" key="6">
    <source>
        <dbReference type="EMBL" id="BAQ01643.1"/>
    </source>
</evidence>
<evidence type="ECO:0000259" key="4">
    <source>
        <dbReference type="Pfam" id="PF00535"/>
    </source>
</evidence>
<evidence type="ECO:0000313" key="7">
    <source>
        <dbReference type="EMBL" id="OJR57269.1"/>
    </source>
</evidence>
<name>A0A0A8J6K8_ECOLX</name>
<evidence type="ECO:0000256" key="3">
    <source>
        <dbReference type="ARBA" id="ARBA00022679"/>
    </source>
</evidence>
<sequence>MKFTVLLSLYNKEDKCYLYDCLDSIRLNTRTPEQVVIVYDGPIGEELNSVVTYFSNLLPIEIVRIPHNVGLGQALNRGLEFCRNEIVFRMDTDDKCDRLRFEKQLDMLKIHPDIVLMGGAVEEFDETMTKSLGVRYTVESHEQIKSYVRKRNPFNHMTIMFKKSIIQSLGGYEHHHLMEDYNLWLRVIAAGYKSYNIPQVLVYVRAGRGMLGRRRGILYVFSEIKLAKLKYKLKTDNIYGVVKYSFIRILPRLLPVFILRHLYAMLRK</sequence>
<reference evidence="5" key="2">
    <citation type="journal article" date="2016" name="PLoS ONE">
        <title>Comparison of O-Antigen Gene Clusters of All O-Serogroups of Escherichia coli and Proposal for Adopting a New Nomenclature for O-Typing.</title>
        <authorList>
            <person name="DebRoy C."/>
            <person name="Fratamico P.M."/>
            <person name="Yan X."/>
            <person name="Baranzoni G."/>
            <person name="Liu Y."/>
            <person name="Needleman D.S."/>
            <person name="Tebbs R."/>
            <person name="O'Connell C.D."/>
            <person name="Allred A."/>
            <person name="Swimley M."/>
            <person name="Mwangi M."/>
            <person name="Kapur V."/>
            <person name="Raygoza Garay J.A."/>
            <person name="Roberts E.L."/>
            <person name="Katani R."/>
        </authorList>
    </citation>
    <scope>NUCLEOTIDE SEQUENCE</scope>
    <source>
        <strain evidence="5">S 239</strain>
    </source>
</reference>
<protein>
    <submittedName>
        <fullName evidence="5 7">Amylovoran biosynthesis protein</fullName>
    </submittedName>
    <submittedName>
        <fullName evidence="6">Putative glycosyltransferase</fullName>
    </submittedName>
</protein>
<dbReference type="InterPro" id="IPR001173">
    <property type="entry name" value="Glyco_trans_2-like"/>
</dbReference>